<keyword evidence="1" id="KW-1133">Transmembrane helix</keyword>
<reference evidence="2 3" key="1">
    <citation type="submission" date="2018-09" db="EMBL/GenBank/DDBJ databases">
        <title>Genomic investigation of the strawberry pathogen Phytophthora fragariae indicates pathogenicity is determined by transcriptional variation in three key races.</title>
        <authorList>
            <person name="Adams T.M."/>
            <person name="Armitage A.D."/>
            <person name="Sobczyk M.K."/>
            <person name="Bates H.J."/>
            <person name="Dunwell J.M."/>
            <person name="Nellist C.F."/>
            <person name="Harrison R.J."/>
        </authorList>
    </citation>
    <scope>NUCLEOTIDE SEQUENCE [LARGE SCALE GENOMIC DNA]</scope>
    <source>
        <strain evidence="2 3">SCRP245</strain>
    </source>
</reference>
<dbReference type="Proteomes" id="UP000460718">
    <property type="component" value="Unassembled WGS sequence"/>
</dbReference>
<name>A0A6A3KNR0_9STRA</name>
<dbReference type="EMBL" id="QXFW01000558">
    <property type="protein sequence ID" value="KAE9008732.1"/>
    <property type="molecule type" value="Genomic_DNA"/>
</dbReference>
<evidence type="ECO:0000256" key="1">
    <source>
        <dbReference type="SAM" id="Phobius"/>
    </source>
</evidence>
<keyword evidence="1" id="KW-0812">Transmembrane</keyword>
<sequence>MHAVGYFSTGLSSAIMGNVIDSAGYIVWAVSLVVASVLSCVFAKLGSHFAKDRTLESRHQPAAITPMTDASDELSTCSVSFGSDFIMVESPKADSAKSPREASPSF</sequence>
<organism evidence="2 3">
    <name type="scientific">Phytophthora fragariae</name>
    <dbReference type="NCBI Taxonomy" id="53985"/>
    <lineage>
        <taxon>Eukaryota</taxon>
        <taxon>Sar</taxon>
        <taxon>Stramenopiles</taxon>
        <taxon>Oomycota</taxon>
        <taxon>Peronosporomycetes</taxon>
        <taxon>Peronosporales</taxon>
        <taxon>Peronosporaceae</taxon>
        <taxon>Phytophthora</taxon>
    </lineage>
</organism>
<keyword evidence="1" id="KW-0472">Membrane</keyword>
<gene>
    <name evidence="2" type="ORF">PF011_g10596</name>
</gene>
<evidence type="ECO:0000313" key="3">
    <source>
        <dbReference type="Proteomes" id="UP000460718"/>
    </source>
</evidence>
<protein>
    <submittedName>
        <fullName evidence="2">Uncharacterized protein</fullName>
    </submittedName>
</protein>
<accession>A0A6A3KNR0</accession>
<feature type="transmembrane region" description="Helical" evidence="1">
    <location>
        <begin position="25"/>
        <end position="43"/>
    </location>
</feature>
<evidence type="ECO:0000313" key="2">
    <source>
        <dbReference type="EMBL" id="KAE9008732.1"/>
    </source>
</evidence>
<comment type="caution">
    <text evidence="2">The sequence shown here is derived from an EMBL/GenBank/DDBJ whole genome shotgun (WGS) entry which is preliminary data.</text>
</comment>
<dbReference type="AlphaFoldDB" id="A0A6A3KNR0"/>
<proteinExistence type="predicted"/>